<evidence type="ECO:0000256" key="1">
    <source>
        <dbReference type="SAM" id="Phobius"/>
    </source>
</evidence>
<comment type="caution">
    <text evidence="3">The sequence shown here is derived from an EMBL/GenBank/DDBJ whole genome shotgun (WGS) entry which is preliminary data.</text>
</comment>
<evidence type="ECO:0000313" key="4">
    <source>
        <dbReference type="Proteomes" id="UP001159428"/>
    </source>
</evidence>
<keyword evidence="1" id="KW-0812">Transmembrane</keyword>
<feature type="domain" description="TLDc" evidence="2">
    <location>
        <begin position="102"/>
        <end position="193"/>
    </location>
</feature>
<accession>A0AAU9X9S0</accession>
<gene>
    <name evidence="3" type="ORF">PMEA_00019828</name>
</gene>
<name>A0AAU9X9S0_9CNID</name>
<sequence>RTERIFILNHIQTISLVQRTFSCPSAYLNACEPLLSDVISDRIILLKIWGAGIYFAQSCLNGFFFVIFFPLPHSVDLNFLHQLQHDNICVWYVCEGSGWSFTSNAFIFSLINKEGLAPFKSMVKRPSNAIYRGSSYGPLFGSGNDIRIADNANSNTNSYTSFGDSYSVPSGVKDRYTILAGTQKFSPDEVEVFYRN</sequence>
<dbReference type="Proteomes" id="UP001159428">
    <property type="component" value="Unassembled WGS sequence"/>
</dbReference>
<dbReference type="InterPro" id="IPR006571">
    <property type="entry name" value="TLDc_dom"/>
</dbReference>
<evidence type="ECO:0000259" key="2">
    <source>
        <dbReference type="Pfam" id="PF07534"/>
    </source>
</evidence>
<keyword evidence="1" id="KW-1133">Transmembrane helix</keyword>
<dbReference type="AlphaFoldDB" id="A0AAU9X9S0"/>
<dbReference type="EMBL" id="CALNXJ010000035">
    <property type="protein sequence ID" value="CAH3141607.1"/>
    <property type="molecule type" value="Genomic_DNA"/>
</dbReference>
<evidence type="ECO:0000313" key="3">
    <source>
        <dbReference type="EMBL" id="CAH3141607.1"/>
    </source>
</evidence>
<feature type="non-terminal residue" evidence="3">
    <location>
        <position position="1"/>
    </location>
</feature>
<feature type="transmembrane region" description="Helical" evidence="1">
    <location>
        <begin position="48"/>
        <end position="70"/>
    </location>
</feature>
<reference evidence="3 4" key="1">
    <citation type="submission" date="2022-05" db="EMBL/GenBank/DDBJ databases">
        <authorList>
            <consortium name="Genoscope - CEA"/>
            <person name="William W."/>
        </authorList>
    </citation>
    <scope>NUCLEOTIDE SEQUENCE [LARGE SCALE GENOMIC DNA]</scope>
</reference>
<organism evidence="3 4">
    <name type="scientific">Pocillopora meandrina</name>
    <dbReference type="NCBI Taxonomy" id="46732"/>
    <lineage>
        <taxon>Eukaryota</taxon>
        <taxon>Metazoa</taxon>
        <taxon>Cnidaria</taxon>
        <taxon>Anthozoa</taxon>
        <taxon>Hexacorallia</taxon>
        <taxon>Scleractinia</taxon>
        <taxon>Astrocoeniina</taxon>
        <taxon>Pocilloporidae</taxon>
        <taxon>Pocillopora</taxon>
    </lineage>
</organism>
<keyword evidence="4" id="KW-1185">Reference proteome</keyword>
<keyword evidence="1" id="KW-0472">Membrane</keyword>
<dbReference type="Pfam" id="PF07534">
    <property type="entry name" value="TLD"/>
    <property type="match status" value="1"/>
</dbReference>
<protein>
    <recommendedName>
        <fullName evidence="2">TLDc domain-containing protein</fullName>
    </recommendedName>
</protein>
<proteinExistence type="predicted"/>